<keyword evidence="2" id="KW-0732">Signal</keyword>
<dbReference type="EMBL" id="SOAM01000004">
    <property type="protein sequence ID" value="TDS75026.1"/>
    <property type="molecule type" value="Genomic_DNA"/>
</dbReference>
<dbReference type="Proteomes" id="UP000295344">
    <property type="component" value="Unassembled WGS sequence"/>
</dbReference>
<comment type="caution">
    <text evidence="3">The sequence shown here is derived from an EMBL/GenBank/DDBJ whole genome shotgun (WGS) entry which is preliminary data.</text>
</comment>
<evidence type="ECO:0000313" key="3">
    <source>
        <dbReference type="EMBL" id="TDS75026.1"/>
    </source>
</evidence>
<organism evidence="3 4">
    <name type="scientific">Amnibacterium kyonggiense</name>
    <dbReference type="NCBI Taxonomy" id="595671"/>
    <lineage>
        <taxon>Bacteria</taxon>
        <taxon>Bacillati</taxon>
        <taxon>Actinomycetota</taxon>
        <taxon>Actinomycetes</taxon>
        <taxon>Micrococcales</taxon>
        <taxon>Microbacteriaceae</taxon>
        <taxon>Amnibacterium</taxon>
    </lineage>
</organism>
<keyword evidence="4" id="KW-1185">Reference proteome</keyword>
<gene>
    <name evidence="3" type="ORF">CLV52_3550</name>
</gene>
<evidence type="ECO:0000313" key="4">
    <source>
        <dbReference type="Proteomes" id="UP000295344"/>
    </source>
</evidence>
<feature type="compositionally biased region" description="Low complexity" evidence="1">
    <location>
        <begin position="22"/>
        <end position="38"/>
    </location>
</feature>
<accession>A0A4R7FEZ0</accession>
<dbReference type="OrthoDB" id="5138951at2"/>
<protein>
    <submittedName>
        <fullName evidence="3">Uncharacterized protein</fullName>
    </submittedName>
</protein>
<feature type="region of interest" description="Disordered" evidence="1">
    <location>
        <begin position="22"/>
        <end position="47"/>
    </location>
</feature>
<reference evidence="3 4" key="1">
    <citation type="submission" date="2019-03" db="EMBL/GenBank/DDBJ databases">
        <title>Genomic Encyclopedia of Archaeal and Bacterial Type Strains, Phase II (KMG-II): from individual species to whole genera.</title>
        <authorList>
            <person name="Goeker M."/>
        </authorList>
    </citation>
    <scope>NUCLEOTIDE SEQUENCE [LARGE SCALE GENOMIC DNA]</scope>
    <source>
        <strain evidence="3 4">DSM 24782</strain>
    </source>
</reference>
<feature type="signal peptide" evidence="2">
    <location>
        <begin position="1"/>
        <end position="21"/>
    </location>
</feature>
<evidence type="ECO:0000256" key="1">
    <source>
        <dbReference type="SAM" id="MobiDB-lite"/>
    </source>
</evidence>
<sequence length="652" mass="67480">MAAGALSVATLTGLVAAPANAVTPTPTVTSKPTSKPTGKPTPSPTATPWPVGVALQARVAVNGAVLTLPATDGLRDRTTVRVLAASGGKVDLDAYRGKKVVHLAARIALRKVQQGWAKTITVDAADLTTGTWRLRTKRSDLPGVWAWGTTSVRVGSGAAVHVAVRPAATVLYPYRDGVLDAAVVRVTGQDETRTAVPVVGTVRIDAGRKHLTRTLSKAGAASLPVTALPLGPATLTTTVTGPTGKKAVRRTALTLAPTAVGSLRIARSSDTVQPVVDGLLDSVVLTTSGAASGGSPAKVSGTLTVSKGSTVAQRFVVKDGKQHAFTWNGRVKGVVVPGTWTATLALKGPQGVVRTRTAKLVVTKKHLPYAVREMFTIAAGNQQGLAVRNGFFYVGYDIGNGQSKIERYDGTGMPAGTLGPLPIEHVAELAYSTTTDRIYAANGGSSTPTMVYAIDPVWDPDAPPADPSTAITQRFDLTALGVNGMVAVDDVNKRLLVFSSTAKSSGYQVSSVTLTDTPVLDANGAPVLNDDGTPKVVPAGTVTATVPVSIDGVPQGIDLVGQQLWIYTSLKKVNHVAKYDLRSNALLTASAATASSDLYWGGEGEGMATVQATDTGDGLPAWIYVGAHDLMYKKNPLAPNHIGQLVPVTDND</sequence>
<dbReference type="AlphaFoldDB" id="A0A4R7FEZ0"/>
<feature type="chain" id="PRO_5021014708" evidence="2">
    <location>
        <begin position="22"/>
        <end position="652"/>
    </location>
</feature>
<dbReference type="RefSeq" id="WP_133767674.1">
    <property type="nucleotide sequence ID" value="NZ_BAAARP010000001.1"/>
</dbReference>
<proteinExistence type="predicted"/>
<evidence type="ECO:0000256" key="2">
    <source>
        <dbReference type="SAM" id="SignalP"/>
    </source>
</evidence>
<name>A0A4R7FEZ0_9MICO</name>